<dbReference type="Proteomes" id="UP000006048">
    <property type="component" value="Chromosome"/>
</dbReference>
<dbReference type="InterPro" id="IPR019302">
    <property type="entry name" value="CAP12/PCTIR_TIR_dom"/>
</dbReference>
<dbReference type="HOGENOM" id="CLU_1651430_0_0_12"/>
<dbReference type="RefSeq" id="WP_014804712.1">
    <property type="nucleotide sequence ID" value="NC_018020.1"/>
</dbReference>
<dbReference type="STRING" id="869212.Turpa_3601"/>
<organism evidence="2 3">
    <name type="scientific">Turneriella parva (strain ATCC BAA-1111 / DSM 21527 / NCTC 11395 / H)</name>
    <name type="common">Leptospira parva</name>
    <dbReference type="NCBI Taxonomy" id="869212"/>
    <lineage>
        <taxon>Bacteria</taxon>
        <taxon>Pseudomonadati</taxon>
        <taxon>Spirochaetota</taxon>
        <taxon>Spirochaetia</taxon>
        <taxon>Leptospirales</taxon>
        <taxon>Leptospiraceae</taxon>
        <taxon>Turneriella</taxon>
    </lineage>
</organism>
<protein>
    <submittedName>
        <fullName evidence="2">Nucleotide-binding protein, TIR-like protein</fullName>
    </submittedName>
</protein>
<reference evidence="2 3" key="1">
    <citation type="submission" date="2012-06" db="EMBL/GenBank/DDBJ databases">
        <title>The complete chromosome of genome of Turneriella parva DSM 21527.</title>
        <authorList>
            <consortium name="US DOE Joint Genome Institute (JGI-PGF)"/>
            <person name="Lucas S."/>
            <person name="Han J."/>
            <person name="Lapidus A."/>
            <person name="Bruce D."/>
            <person name="Goodwin L."/>
            <person name="Pitluck S."/>
            <person name="Peters L."/>
            <person name="Kyrpides N."/>
            <person name="Mavromatis K."/>
            <person name="Ivanova N."/>
            <person name="Mikhailova N."/>
            <person name="Chertkov O."/>
            <person name="Detter J.C."/>
            <person name="Tapia R."/>
            <person name="Han C."/>
            <person name="Land M."/>
            <person name="Hauser L."/>
            <person name="Markowitz V."/>
            <person name="Cheng J.-F."/>
            <person name="Hugenholtz P."/>
            <person name="Woyke T."/>
            <person name="Wu D."/>
            <person name="Gronow S."/>
            <person name="Wellnitz S."/>
            <person name="Brambilla E."/>
            <person name="Klenk H.-P."/>
            <person name="Eisen J.A."/>
        </authorList>
    </citation>
    <scope>NUCLEOTIDE SEQUENCE [LARGE SCALE GENOMIC DNA]</scope>
    <source>
        <strain evidence="3">ATCC BAA-1111 / DSM 21527 / NCTC 11395 / H</strain>
    </source>
</reference>
<keyword evidence="3" id="KW-1185">Reference proteome</keyword>
<evidence type="ECO:0000259" key="1">
    <source>
        <dbReference type="Pfam" id="PF10137"/>
    </source>
</evidence>
<evidence type="ECO:0000313" key="3">
    <source>
        <dbReference type="Proteomes" id="UP000006048"/>
    </source>
</evidence>
<dbReference type="OrthoDB" id="348121at2"/>
<dbReference type="GO" id="GO:0050135">
    <property type="term" value="F:NADP+ nucleosidase activity"/>
    <property type="evidence" value="ECO:0007669"/>
    <property type="project" value="InterPro"/>
</dbReference>
<dbReference type="EMBL" id="CP002959">
    <property type="protein sequence ID" value="AFM14235.1"/>
    <property type="molecule type" value="Genomic_DNA"/>
</dbReference>
<sequence>MFEESDDEEMVEEFKIFVSHGRSSLWQEVERFVRTQLEIDVVILKDQVNRGRTIIEKLDEETDECHYAIIVMTAEDEQADGSIRARQNVVHEIGYFQGKFGRENVLVLRQEPVEEFSNIAGIVYEPFVGNNIQSTFERIRSEIEDALERFLEEDDEDDEE</sequence>
<dbReference type="AlphaFoldDB" id="I4BAC8"/>
<proteinExistence type="predicted"/>
<dbReference type="Pfam" id="PF10137">
    <property type="entry name" value="CAP12-PCTIR_TIR"/>
    <property type="match status" value="1"/>
</dbReference>
<dbReference type="KEGG" id="tpx:Turpa_3601"/>
<feature type="domain" description="CD-NTase-associated protein 12/Pycsar effector protein TIR" evidence="1">
    <location>
        <begin position="15"/>
        <end position="127"/>
    </location>
</feature>
<accession>I4BAC8</accession>
<gene>
    <name evidence="2" type="ordered locus">Turpa_3601</name>
</gene>
<name>I4BAC8_TURPD</name>
<evidence type="ECO:0000313" key="2">
    <source>
        <dbReference type="EMBL" id="AFM14235.1"/>
    </source>
</evidence>